<dbReference type="PANTHER" id="PTHR10434:SF64">
    <property type="entry name" value="1-ACYL-SN-GLYCEROL-3-PHOSPHATE ACYLTRANSFERASE-RELATED"/>
    <property type="match status" value="1"/>
</dbReference>
<sequence>MRKFWFLLQTVIYTAFSAIFIPKAEKLKKKSKKEYEDYTNVKGKEWSKFLLKATGLNIIVKGKENEIEGPCLYVSNHQSIVDIPLIFSVVEKPLGAVAKKELEKIPVLSYWCKAIGCVFLDRENPREGIKAIQRGTENLKNGQSMLIFPEGTRSKNGQIGEFKKGSLRMAIKSGMPIIPVTVKGTYKIYEGYKDAKKENKDCICIIHEPIYTKDLSKDELNGLVEKCQDIIDNTLKKL</sequence>
<evidence type="ECO:0000256" key="2">
    <source>
        <dbReference type="ARBA" id="ARBA00008655"/>
    </source>
</evidence>
<proteinExistence type="inferred from homology"/>
<dbReference type="SUPFAM" id="SSF69593">
    <property type="entry name" value="Glycerol-3-phosphate (1)-acyltransferase"/>
    <property type="match status" value="1"/>
</dbReference>
<dbReference type="Proteomes" id="UP000481872">
    <property type="component" value="Unassembled WGS sequence"/>
</dbReference>
<dbReference type="EMBL" id="JAAGPU010000030">
    <property type="protein sequence ID" value="NEU06001.1"/>
    <property type="molecule type" value="Genomic_DNA"/>
</dbReference>
<accession>A0A6M0H811</accession>
<comment type="caution">
    <text evidence="9">The sequence shown here is derived from an EMBL/GenBank/DDBJ whole genome shotgun (WGS) entry which is preliminary data.</text>
</comment>
<name>A0A6M0H811_9CLOT</name>
<dbReference type="RefSeq" id="WP_061995964.1">
    <property type="nucleotide sequence ID" value="NZ_JAAGPU010000030.1"/>
</dbReference>
<dbReference type="GO" id="GO:0006654">
    <property type="term" value="P:phosphatidic acid biosynthetic process"/>
    <property type="evidence" value="ECO:0007669"/>
    <property type="project" value="TreeGrafter"/>
</dbReference>
<dbReference type="SMART" id="SM00563">
    <property type="entry name" value="PlsC"/>
    <property type="match status" value="1"/>
</dbReference>
<evidence type="ECO:0000256" key="3">
    <source>
        <dbReference type="ARBA" id="ARBA00022516"/>
    </source>
</evidence>
<comment type="catalytic activity">
    <reaction evidence="7">
        <text>a 1-acyl-sn-glycero-3-phosphate + an acyl-CoA = a 1,2-diacyl-sn-glycero-3-phosphate + CoA</text>
        <dbReference type="Rhea" id="RHEA:19709"/>
        <dbReference type="ChEBI" id="CHEBI:57287"/>
        <dbReference type="ChEBI" id="CHEBI:57970"/>
        <dbReference type="ChEBI" id="CHEBI:58342"/>
        <dbReference type="ChEBI" id="CHEBI:58608"/>
        <dbReference type="EC" id="2.3.1.51"/>
    </reaction>
</comment>
<organism evidence="9 10">
    <name type="scientific">Clostridium senegalense</name>
    <dbReference type="NCBI Taxonomy" id="1465809"/>
    <lineage>
        <taxon>Bacteria</taxon>
        <taxon>Bacillati</taxon>
        <taxon>Bacillota</taxon>
        <taxon>Clostridia</taxon>
        <taxon>Eubacteriales</taxon>
        <taxon>Clostridiaceae</taxon>
        <taxon>Clostridium</taxon>
    </lineage>
</organism>
<keyword evidence="7" id="KW-0594">Phospholipid biosynthesis</keyword>
<comment type="similarity">
    <text evidence="2 7">Belongs to the 1-acyl-sn-glycerol-3-phosphate acyltransferase family.</text>
</comment>
<dbReference type="InterPro" id="IPR004552">
    <property type="entry name" value="AGP_acyltrans"/>
</dbReference>
<keyword evidence="3 7" id="KW-0444">Lipid biosynthesis</keyword>
<evidence type="ECO:0000256" key="5">
    <source>
        <dbReference type="ARBA" id="ARBA00023098"/>
    </source>
</evidence>
<dbReference type="GO" id="GO:0003841">
    <property type="term" value="F:1-acylglycerol-3-phosphate O-acyltransferase activity"/>
    <property type="evidence" value="ECO:0007669"/>
    <property type="project" value="UniProtKB-UniRule"/>
</dbReference>
<evidence type="ECO:0000256" key="6">
    <source>
        <dbReference type="ARBA" id="ARBA00023315"/>
    </source>
</evidence>
<comment type="pathway">
    <text evidence="1">Lipid metabolism.</text>
</comment>
<keyword evidence="7" id="KW-1208">Phospholipid metabolism</keyword>
<dbReference type="AlphaFoldDB" id="A0A6M0H811"/>
<feature type="domain" description="Phospholipid/glycerol acyltransferase" evidence="8">
    <location>
        <begin position="71"/>
        <end position="185"/>
    </location>
</feature>
<keyword evidence="6 7" id="KW-0012">Acyltransferase</keyword>
<reference evidence="9 10" key="1">
    <citation type="submission" date="2020-02" db="EMBL/GenBank/DDBJ databases">
        <title>Genome assembly of a novel Clostridium senegalense strain.</title>
        <authorList>
            <person name="Gupta T.B."/>
            <person name="Jauregui R."/>
            <person name="Maclean P."/>
            <person name="Nawarathana A."/>
            <person name="Brightwell G."/>
        </authorList>
    </citation>
    <scope>NUCLEOTIDE SEQUENCE [LARGE SCALE GENOMIC DNA]</scope>
    <source>
        <strain evidence="9 10">AGRFS4</strain>
    </source>
</reference>
<gene>
    <name evidence="9" type="ORF">G3M99_14285</name>
</gene>
<evidence type="ECO:0000256" key="7">
    <source>
        <dbReference type="RuleBase" id="RU361267"/>
    </source>
</evidence>
<dbReference type="CDD" id="cd07989">
    <property type="entry name" value="LPLAT_AGPAT-like"/>
    <property type="match status" value="1"/>
</dbReference>
<dbReference type="GO" id="GO:0016020">
    <property type="term" value="C:membrane"/>
    <property type="evidence" value="ECO:0007669"/>
    <property type="project" value="InterPro"/>
</dbReference>
<keyword evidence="5 7" id="KW-0443">Lipid metabolism</keyword>
<evidence type="ECO:0000313" key="10">
    <source>
        <dbReference type="Proteomes" id="UP000481872"/>
    </source>
</evidence>
<dbReference type="NCBIfam" id="TIGR00530">
    <property type="entry name" value="AGP_acyltrn"/>
    <property type="match status" value="1"/>
</dbReference>
<dbReference type="EC" id="2.3.1.51" evidence="7"/>
<dbReference type="InterPro" id="IPR002123">
    <property type="entry name" value="Plipid/glycerol_acylTrfase"/>
</dbReference>
<evidence type="ECO:0000256" key="1">
    <source>
        <dbReference type="ARBA" id="ARBA00005189"/>
    </source>
</evidence>
<dbReference type="Pfam" id="PF01553">
    <property type="entry name" value="Acyltransferase"/>
    <property type="match status" value="1"/>
</dbReference>
<dbReference type="PANTHER" id="PTHR10434">
    <property type="entry name" value="1-ACYL-SN-GLYCEROL-3-PHOSPHATE ACYLTRANSFERASE"/>
    <property type="match status" value="1"/>
</dbReference>
<evidence type="ECO:0000256" key="4">
    <source>
        <dbReference type="ARBA" id="ARBA00022679"/>
    </source>
</evidence>
<evidence type="ECO:0000259" key="8">
    <source>
        <dbReference type="SMART" id="SM00563"/>
    </source>
</evidence>
<evidence type="ECO:0000313" key="9">
    <source>
        <dbReference type="EMBL" id="NEU06001.1"/>
    </source>
</evidence>
<protein>
    <recommendedName>
        <fullName evidence="7">1-acyl-sn-glycerol-3-phosphate acyltransferase</fullName>
        <ecNumber evidence="7">2.3.1.51</ecNumber>
    </recommendedName>
</protein>
<keyword evidence="4 7" id="KW-0808">Transferase</keyword>
<comment type="domain">
    <text evidence="7">The HXXXXD motif is essential for acyltransferase activity and may constitute the binding site for the phosphate moiety of the glycerol-3-phosphate.</text>
</comment>
<keyword evidence="10" id="KW-1185">Reference proteome</keyword>